<sequence>MPNFVWNKIGPVGSAAASDVNGFTNAVVTGCHRTAMFWKLAAVSTLGDLQEYLTLFASTPLFIEWITQSQQ</sequence>
<dbReference type="EMBL" id="CP045503">
    <property type="protein sequence ID" value="QPG57374.1"/>
    <property type="molecule type" value="Genomic_DNA"/>
</dbReference>
<proteinExistence type="predicted"/>
<reference evidence="1" key="1">
    <citation type="submission" date="2021-07" db="EMBL/GenBank/DDBJ databases">
        <title>Shewanella sp. YLB-07 whole genome sequence.</title>
        <authorList>
            <person name="Yu L."/>
        </authorList>
    </citation>
    <scope>NUCLEOTIDE SEQUENCE</scope>
    <source>
        <strain evidence="1">YLB-08</strain>
    </source>
</reference>
<accession>A0ABX6V400</accession>
<evidence type="ECO:0000313" key="2">
    <source>
        <dbReference type="Proteomes" id="UP000316416"/>
    </source>
</evidence>
<name>A0ABX6V400_9GAMM</name>
<protein>
    <submittedName>
        <fullName evidence="1">Uncharacterized protein</fullName>
    </submittedName>
</protein>
<organism evidence="1 2">
    <name type="scientific">Shewanella eurypsychrophilus</name>
    <dbReference type="NCBI Taxonomy" id="2593656"/>
    <lineage>
        <taxon>Bacteria</taxon>
        <taxon>Pseudomonadati</taxon>
        <taxon>Pseudomonadota</taxon>
        <taxon>Gammaproteobacteria</taxon>
        <taxon>Alteromonadales</taxon>
        <taxon>Shewanellaceae</taxon>
        <taxon>Shewanella</taxon>
    </lineage>
</organism>
<evidence type="ECO:0000313" key="1">
    <source>
        <dbReference type="EMBL" id="QPG57374.1"/>
    </source>
</evidence>
<gene>
    <name evidence="1" type="ORF">FM038_007945</name>
</gene>
<dbReference type="RefSeq" id="WP_142872737.1">
    <property type="nucleotide sequence ID" value="NZ_CP045503.2"/>
</dbReference>
<dbReference type="Proteomes" id="UP000316416">
    <property type="component" value="Chromosome"/>
</dbReference>
<keyword evidence="2" id="KW-1185">Reference proteome</keyword>